<proteinExistence type="inferred from homology"/>
<feature type="compositionally biased region" description="Polar residues" evidence="2">
    <location>
        <begin position="279"/>
        <end position="290"/>
    </location>
</feature>
<evidence type="ECO:0000313" key="3">
    <source>
        <dbReference type="EMBL" id="CAB3980323.1"/>
    </source>
</evidence>
<dbReference type="InterPro" id="IPR013745">
    <property type="entry name" value="Bit61/PRR5"/>
</dbReference>
<feature type="compositionally biased region" description="Low complexity" evidence="2">
    <location>
        <begin position="256"/>
        <end position="267"/>
    </location>
</feature>
<name>A0A7D9HCR4_PARCT</name>
<comment type="caution">
    <text evidence="3">The sequence shown here is derived from an EMBL/GenBank/DDBJ whole genome shotgun (WGS) entry which is preliminary data.</text>
</comment>
<evidence type="ECO:0000256" key="2">
    <source>
        <dbReference type="SAM" id="MobiDB-lite"/>
    </source>
</evidence>
<dbReference type="GO" id="GO:0031932">
    <property type="term" value="C:TORC2 complex"/>
    <property type="evidence" value="ECO:0007669"/>
    <property type="project" value="TreeGrafter"/>
</dbReference>
<protein>
    <submittedName>
        <fullName evidence="3">Uncharacterized protein</fullName>
    </submittedName>
</protein>
<dbReference type="EMBL" id="CACRXK020000280">
    <property type="protein sequence ID" value="CAB3980323.1"/>
    <property type="molecule type" value="Genomic_DNA"/>
</dbReference>
<dbReference type="Pfam" id="PF08539">
    <property type="entry name" value="HbrB"/>
    <property type="match status" value="1"/>
</dbReference>
<evidence type="ECO:0000256" key="1">
    <source>
        <dbReference type="ARBA" id="ARBA00010453"/>
    </source>
</evidence>
<reference evidence="3" key="1">
    <citation type="submission" date="2020-04" db="EMBL/GenBank/DDBJ databases">
        <authorList>
            <person name="Alioto T."/>
            <person name="Alioto T."/>
            <person name="Gomez Garrido J."/>
        </authorList>
    </citation>
    <scope>NUCLEOTIDE SEQUENCE</scope>
    <source>
        <strain evidence="3">A484AB</strain>
    </source>
</reference>
<accession>A0A7D9HCR4</accession>
<dbReference type="PANTHER" id="PTHR32428:SF2">
    <property type="entry name" value="TARGET OF RAPAMYCIN COMPLEX 2 SUBUNIT BIT61-RELATED"/>
    <property type="match status" value="1"/>
</dbReference>
<comment type="similarity">
    <text evidence="1">Belongs to the PROTOR family.</text>
</comment>
<gene>
    <name evidence="3" type="ORF">PACLA_8A075636</name>
</gene>
<evidence type="ECO:0000313" key="4">
    <source>
        <dbReference type="Proteomes" id="UP001152795"/>
    </source>
</evidence>
<dbReference type="Proteomes" id="UP001152795">
    <property type="component" value="Unassembled WGS sequence"/>
</dbReference>
<keyword evidence="4" id="KW-1185">Reference proteome</keyword>
<sequence>MATRCTSASNLSDLIRRDSSVTVPGVGKSDRRTFGLAASTPCAADWQDVVNQVTTLFQTKKMTMKLHELTVKVKNVKSDVGNQINELYQESILKKGMIILREEVREKSGDYLEKLASCWTVFFCNILPTLQAVFASLPQANGLAVREISLVYFRDIVVLKTKLDEVIDGGREVPPRIVQMLLVLQSVHDSNAENYLKLERLVAKTVTPYLSTSVLCLTKAKTSNVDGDASEQYQPKVFMPGNERLDPVIEVDVGSQRSSVSSMSNESMAPATPLLKTPNIESGYSHSNPC</sequence>
<organism evidence="3 4">
    <name type="scientific">Paramuricea clavata</name>
    <name type="common">Red gorgonian</name>
    <name type="synonym">Violescent sea-whip</name>
    <dbReference type="NCBI Taxonomy" id="317549"/>
    <lineage>
        <taxon>Eukaryota</taxon>
        <taxon>Metazoa</taxon>
        <taxon>Cnidaria</taxon>
        <taxon>Anthozoa</taxon>
        <taxon>Octocorallia</taxon>
        <taxon>Malacalcyonacea</taxon>
        <taxon>Plexauridae</taxon>
        <taxon>Paramuricea</taxon>
    </lineage>
</organism>
<dbReference type="GO" id="GO:0038203">
    <property type="term" value="P:TORC2 signaling"/>
    <property type="evidence" value="ECO:0007669"/>
    <property type="project" value="TreeGrafter"/>
</dbReference>
<dbReference type="AlphaFoldDB" id="A0A7D9HCR4"/>
<dbReference type="PANTHER" id="PTHR32428">
    <property type="entry name" value="TARGET OF RAPAMYCIN COMPLEX 2 SUBUNIT BIT61-RELATED"/>
    <property type="match status" value="1"/>
</dbReference>
<dbReference type="OrthoDB" id="2290221at2759"/>
<feature type="region of interest" description="Disordered" evidence="2">
    <location>
        <begin position="256"/>
        <end position="290"/>
    </location>
</feature>